<evidence type="ECO:0000256" key="6">
    <source>
        <dbReference type="RuleBase" id="RU367044"/>
    </source>
</evidence>
<comment type="subcellular location">
    <subcellularLocation>
        <location evidence="1 6">Secreted</location>
    </subcellularLocation>
</comment>
<keyword evidence="5 6" id="KW-0732">Signal</keyword>
<dbReference type="OrthoDB" id="1848419at2759"/>
<organism evidence="7 8">
    <name type="scientific">Dorcoceras hygrometricum</name>
    <dbReference type="NCBI Taxonomy" id="472368"/>
    <lineage>
        <taxon>Eukaryota</taxon>
        <taxon>Viridiplantae</taxon>
        <taxon>Streptophyta</taxon>
        <taxon>Embryophyta</taxon>
        <taxon>Tracheophyta</taxon>
        <taxon>Spermatophyta</taxon>
        <taxon>Magnoliopsida</taxon>
        <taxon>eudicotyledons</taxon>
        <taxon>Gunneridae</taxon>
        <taxon>Pentapetalae</taxon>
        <taxon>asterids</taxon>
        <taxon>lamiids</taxon>
        <taxon>Lamiales</taxon>
        <taxon>Gesneriaceae</taxon>
        <taxon>Didymocarpoideae</taxon>
        <taxon>Trichosporeae</taxon>
        <taxon>Loxocarpinae</taxon>
        <taxon>Dorcoceras</taxon>
    </lineage>
</organism>
<name>A0A2Z7B5W1_9LAMI</name>
<keyword evidence="8" id="KW-1185">Reference proteome</keyword>
<evidence type="ECO:0000256" key="5">
    <source>
        <dbReference type="ARBA" id="ARBA00022729"/>
    </source>
</evidence>
<keyword evidence="4 6" id="KW-0964">Secreted</keyword>
<dbReference type="GO" id="GO:0005576">
    <property type="term" value="C:extracellular region"/>
    <property type="evidence" value="ECO:0007669"/>
    <property type="project" value="UniProtKB-SubCell"/>
</dbReference>
<feature type="chain" id="PRO_5025098833" description="S-protein homolog" evidence="6">
    <location>
        <begin position="23"/>
        <end position="247"/>
    </location>
</feature>
<protein>
    <recommendedName>
        <fullName evidence="6">S-protein homolog</fullName>
    </recommendedName>
</protein>
<dbReference type="AlphaFoldDB" id="A0A2Z7B5W1"/>
<dbReference type="GO" id="GO:0060320">
    <property type="term" value="P:rejection of self pollen"/>
    <property type="evidence" value="ECO:0007669"/>
    <property type="project" value="UniProtKB-KW"/>
</dbReference>
<reference evidence="7 8" key="1">
    <citation type="journal article" date="2015" name="Proc. Natl. Acad. Sci. U.S.A.">
        <title>The resurrection genome of Boea hygrometrica: A blueprint for survival of dehydration.</title>
        <authorList>
            <person name="Xiao L."/>
            <person name="Yang G."/>
            <person name="Zhang L."/>
            <person name="Yang X."/>
            <person name="Zhao S."/>
            <person name="Ji Z."/>
            <person name="Zhou Q."/>
            <person name="Hu M."/>
            <person name="Wang Y."/>
            <person name="Chen M."/>
            <person name="Xu Y."/>
            <person name="Jin H."/>
            <person name="Xiao X."/>
            <person name="Hu G."/>
            <person name="Bao F."/>
            <person name="Hu Y."/>
            <person name="Wan P."/>
            <person name="Li L."/>
            <person name="Deng X."/>
            <person name="Kuang T."/>
            <person name="Xiang C."/>
            <person name="Zhu J.K."/>
            <person name="Oliver M.J."/>
            <person name="He Y."/>
        </authorList>
    </citation>
    <scope>NUCLEOTIDE SEQUENCE [LARGE SCALE GENOMIC DNA]</scope>
    <source>
        <strain evidence="8">cv. XS01</strain>
    </source>
</reference>
<dbReference type="Proteomes" id="UP000250235">
    <property type="component" value="Unassembled WGS sequence"/>
</dbReference>
<comment type="similarity">
    <text evidence="2 6">Belongs to the plant self-incompatibility (S1) protein family.</text>
</comment>
<proteinExistence type="inferred from homology"/>
<dbReference type="PANTHER" id="PTHR31232">
    <property type="match status" value="1"/>
</dbReference>
<feature type="signal peptide" evidence="6">
    <location>
        <begin position="1"/>
        <end position="22"/>
    </location>
</feature>
<dbReference type="EMBL" id="KV009378">
    <property type="protein sequence ID" value="KZV29410.1"/>
    <property type="molecule type" value="Genomic_DNA"/>
</dbReference>
<sequence>MGYLGMGKFLLVLYVMANVVESVRIDKSLCELADHYRIFIHDRLVQDPAPLKLHCTSRTRDIGLKIIKYRQYYSWHICNFHDDPQPFYCHFAWGSKEVLFDAIDLTLAHRCILNTCNWFARDDGVYFGKHKLGARGVWAEQSSEAADQLRQNNAQPRDEVQRKFQLTVCRVGEENSSETSWGKKTAQRSVETNQLGRTKQFEHKLCEIGLIKFKLICLSCLHQVARSSCSLWAVGSGCSGVAVIKFF</sequence>
<gene>
    <name evidence="7" type="ORF">F511_18528</name>
</gene>
<evidence type="ECO:0000256" key="3">
    <source>
        <dbReference type="ARBA" id="ARBA00022471"/>
    </source>
</evidence>
<evidence type="ECO:0000313" key="8">
    <source>
        <dbReference type="Proteomes" id="UP000250235"/>
    </source>
</evidence>
<dbReference type="Pfam" id="PF05938">
    <property type="entry name" value="Self-incomp_S1"/>
    <property type="match status" value="1"/>
</dbReference>
<dbReference type="PANTHER" id="PTHR31232:SF155">
    <property type="entry name" value="PLANT SELF-INCOMPATIBILITY PROTEIN S1 FAMILY"/>
    <property type="match status" value="1"/>
</dbReference>
<accession>A0A2Z7B5W1</accession>
<keyword evidence="3 6" id="KW-0713">Self-incompatibility</keyword>
<evidence type="ECO:0000256" key="4">
    <source>
        <dbReference type="ARBA" id="ARBA00022525"/>
    </source>
</evidence>
<evidence type="ECO:0000256" key="2">
    <source>
        <dbReference type="ARBA" id="ARBA00005581"/>
    </source>
</evidence>
<evidence type="ECO:0000256" key="1">
    <source>
        <dbReference type="ARBA" id="ARBA00004613"/>
    </source>
</evidence>
<evidence type="ECO:0000313" key="7">
    <source>
        <dbReference type="EMBL" id="KZV29410.1"/>
    </source>
</evidence>
<dbReference type="InterPro" id="IPR010264">
    <property type="entry name" value="Self-incomp_S1"/>
</dbReference>